<dbReference type="InterPro" id="IPR004307">
    <property type="entry name" value="TspO_MBR"/>
</dbReference>
<feature type="transmembrane region" description="Helical" evidence="7">
    <location>
        <begin position="200"/>
        <end position="223"/>
    </location>
</feature>
<feature type="transmembrane region" description="Helical" evidence="7">
    <location>
        <begin position="173"/>
        <end position="194"/>
    </location>
</feature>
<evidence type="ECO:0000313" key="9">
    <source>
        <dbReference type="Proteomes" id="UP000218810"/>
    </source>
</evidence>
<evidence type="ECO:0000256" key="6">
    <source>
        <dbReference type="SAM" id="MobiDB-lite"/>
    </source>
</evidence>
<dbReference type="OrthoDB" id="5189031at2"/>
<evidence type="ECO:0000256" key="7">
    <source>
        <dbReference type="SAM" id="Phobius"/>
    </source>
</evidence>
<keyword evidence="5 7" id="KW-0472">Membrane</keyword>
<feature type="transmembrane region" description="Helical" evidence="7">
    <location>
        <begin position="73"/>
        <end position="98"/>
    </location>
</feature>
<dbReference type="GO" id="GO:0016020">
    <property type="term" value="C:membrane"/>
    <property type="evidence" value="ECO:0007669"/>
    <property type="project" value="UniProtKB-SubCell"/>
</dbReference>
<evidence type="ECO:0000256" key="5">
    <source>
        <dbReference type="ARBA" id="ARBA00023136"/>
    </source>
</evidence>
<feature type="compositionally biased region" description="Basic and acidic residues" evidence="6">
    <location>
        <begin position="1"/>
        <end position="10"/>
    </location>
</feature>
<dbReference type="EMBL" id="NTGA01000019">
    <property type="protein sequence ID" value="PAY22873.1"/>
    <property type="molecule type" value="Genomic_DNA"/>
</dbReference>
<gene>
    <name evidence="8" type="ORF">CEY15_11130</name>
</gene>
<keyword evidence="3 7" id="KW-0812">Transmembrane</keyword>
<sequence>MDQSTPHRTEASTTHATPPETRVTRGTGWAMPVVTLLGVAAAIVAAFVGSGALGGTPVAEAAGGALSADATPVAPAGSAFSIWSVIYLGLIVYALWQLTPTARRSARQRALRPWALASVLLNAAWIWTVQLDQVGLSVVVIVVLLAVLIRIMYLLGAPRTGGAVELVVTDGTFGLYLGWVSVATLANTFAWLAAQGVDPVTGIPLGLVGVVAAAGIGVATALLSRGRVAPALATSWGLAWVAVGRTEGDFESVALVWTAVVASAVVLAVALLTWLRVRRAAPTRQDASLSGRS</sequence>
<evidence type="ECO:0000256" key="1">
    <source>
        <dbReference type="ARBA" id="ARBA00004141"/>
    </source>
</evidence>
<evidence type="ECO:0000256" key="2">
    <source>
        <dbReference type="ARBA" id="ARBA00007524"/>
    </source>
</evidence>
<comment type="caution">
    <text evidence="8">The sequence shown here is derived from an EMBL/GenBank/DDBJ whole genome shotgun (WGS) entry which is preliminary data.</text>
</comment>
<dbReference type="RefSeq" id="WP_095718572.1">
    <property type="nucleotide sequence ID" value="NZ_NTGA01000019.1"/>
</dbReference>
<reference evidence="9" key="1">
    <citation type="submission" date="2017-09" db="EMBL/GenBank/DDBJ databases">
        <authorList>
            <person name="Zhang Y."/>
            <person name="Huang X."/>
            <person name="Liu J."/>
            <person name="Lu L."/>
            <person name="Peng K."/>
        </authorList>
    </citation>
    <scope>NUCLEOTIDE SEQUENCE [LARGE SCALE GENOMIC DNA]</scope>
    <source>
        <strain evidence="9">S-XJ-1</strain>
    </source>
</reference>
<dbReference type="PANTHER" id="PTHR33802:SF1">
    <property type="entry name" value="XK-RELATED PROTEIN"/>
    <property type="match status" value="1"/>
</dbReference>
<proteinExistence type="inferred from homology"/>
<comment type="subcellular location">
    <subcellularLocation>
        <location evidence="1">Membrane</location>
        <topology evidence="1">Multi-pass membrane protein</topology>
    </subcellularLocation>
</comment>
<evidence type="ECO:0000256" key="3">
    <source>
        <dbReference type="ARBA" id="ARBA00022692"/>
    </source>
</evidence>
<keyword evidence="4 7" id="KW-1133">Transmembrane helix</keyword>
<dbReference type="PANTHER" id="PTHR33802">
    <property type="entry name" value="SI:CH211-161H7.5-RELATED"/>
    <property type="match status" value="1"/>
</dbReference>
<keyword evidence="9" id="KW-1185">Reference proteome</keyword>
<protein>
    <submittedName>
        <fullName evidence="8">Tryptophan-rich sensory protein</fullName>
    </submittedName>
</protein>
<comment type="similarity">
    <text evidence="2">Belongs to the TspO/BZRP family.</text>
</comment>
<feature type="region of interest" description="Disordered" evidence="6">
    <location>
        <begin position="1"/>
        <end position="24"/>
    </location>
</feature>
<organism evidence="8 9">
    <name type="scientific">Dietzia natronolimnaea</name>
    <dbReference type="NCBI Taxonomy" id="161920"/>
    <lineage>
        <taxon>Bacteria</taxon>
        <taxon>Bacillati</taxon>
        <taxon>Actinomycetota</taxon>
        <taxon>Actinomycetes</taxon>
        <taxon>Mycobacteriales</taxon>
        <taxon>Dietziaceae</taxon>
        <taxon>Dietzia</taxon>
    </lineage>
</organism>
<dbReference type="Pfam" id="PF03073">
    <property type="entry name" value="TspO_MBR"/>
    <property type="match status" value="1"/>
</dbReference>
<dbReference type="AlphaFoldDB" id="A0A2A2WP99"/>
<feature type="transmembrane region" description="Helical" evidence="7">
    <location>
        <begin position="29"/>
        <end position="53"/>
    </location>
</feature>
<evidence type="ECO:0000256" key="4">
    <source>
        <dbReference type="ARBA" id="ARBA00022989"/>
    </source>
</evidence>
<dbReference type="Proteomes" id="UP000218810">
    <property type="component" value="Unassembled WGS sequence"/>
</dbReference>
<evidence type="ECO:0000313" key="8">
    <source>
        <dbReference type="EMBL" id="PAY22873.1"/>
    </source>
</evidence>
<feature type="transmembrane region" description="Helical" evidence="7">
    <location>
        <begin position="134"/>
        <end position="153"/>
    </location>
</feature>
<accession>A0A2A2WP99</accession>
<dbReference type="InterPro" id="IPR038330">
    <property type="entry name" value="TspO/MBR-related_sf"/>
</dbReference>
<dbReference type="Gene3D" id="1.20.1260.100">
    <property type="entry name" value="TspO/MBR protein"/>
    <property type="match status" value="1"/>
</dbReference>
<feature type="transmembrane region" description="Helical" evidence="7">
    <location>
        <begin position="255"/>
        <end position="275"/>
    </location>
</feature>
<name>A0A2A2WP99_9ACTN</name>